<keyword evidence="2" id="KW-0732">Signal</keyword>
<organism evidence="3 4">
    <name type="scientific">Arctia plantaginis</name>
    <name type="common">Wood tiger moth</name>
    <name type="synonym">Phalaena plantaginis</name>
    <dbReference type="NCBI Taxonomy" id="874455"/>
    <lineage>
        <taxon>Eukaryota</taxon>
        <taxon>Metazoa</taxon>
        <taxon>Ecdysozoa</taxon>
        <taxon>Arthropoda</taxon>
        <taxon>Hexapoda</taxon>
        <taxon>Insecta</taxon>
        <taxon>Pterygota</taxon>
        <taxon>Neoptera</taxon>
        <taxon>Endopterygota</taxon>
        <taxon>Lepidoptera</taxon>
        <taxon>Glossata</taxon>
        <taxon>Ditrysia</taxon>
        <taxon>Noctuoidea</taxon>
        <taxon>Erebidae</taxon>
        <taxon>Arctiinae</taxon>
        <taxon>Arctia</taxon>
    </lineage>
</organism>
<dbReference type="Proteomes" id="UP000494256">
    <property type="component" value="Unassembled WGS sequence"/>
</dbReference>
<reference evidence="3 4" key="1">
    <citation type="submission" date="2020-04" db="EMBL/GenBank/DDBJ databases">
        <authorList>
            <person name="Wallbank WR R."/>
            <person name="Pardo Diaz C."/>
            <person name="Kozak K."/>
            <person name="Martin S."/>
            <person name="Jiggins C."/>
            <person name="Moest M."/>
            <person name="Warren A I."/>
            <person name="Byers J.R.P. K."/>
            <person name="Montejo-Kovacevich G."/>
            <person name="Yen C E."/>
        </authorList>
    </citation>
    <scope>NUCLEOTIDE SEQUENCE [LARGE SCALE GENOMIC DNA]</scope>
</reference>
<feature type="compositionally biased region" description="Low complexity" evidence="1">
    <location>
        <begin position="232"/>
        <end position="241"/>
    </location>
</feature>
<gene>
    <name evidence="3" type="ORF">APLA_LOCUS9996</name>
</gene>
<sequence length="250" mass="27147">MQAISSVIFISVIVTSVTSYPGYWSSTNLNPVHSLYVKPSSDGSKGDLFVAASEDSGVKSQWMVDQPINFLPIAAATQPQATTLPVTCPFTTHNDETSTHKRAVMPNPVSSPQIQYAYALPVSSTENNPLSSYPYVYPVPFNPENPASKCEPSSTAPHYPFPSPFQFFYPQMMSAYSNAMTILKDAGLSDDAANSVMAHHASPMWGSSPYAYPMYLMVNPGSWYQNQDSNATTSPPSSSPSTKEEEVSES</sequence>
<dbReference type="AlphaFoldDB" id="A0A8S1AAQ7"/>
<comment type="caution">
    <text evidence="3">The sequence shown here is derived from an EMBL/GenBank/DDBJ whole genome shotgun (WGS) entry which is preliminary data.</text>
</comment>
<proteinExistence type="predicted"/>
<protein>
    <submittedName>
        <fullName evidence="3">Uncharacterized protein</fullName>
    </submittedName>
</protein>
<feature type="chain" id="PRO_5035861259" evidence="2">
    <location>
        <begin position="20"/>
        <end position="250"/>
    </location>
</feature>
<feature type="signal peptide" evidence="2">
    <location>
        <begin position="1"/>
        <end position="19"/>
    </location>
</feature>
<evidence type="ECO:0000313" key="3">
    <source>
        <dbReference type="EMBL" id="CAB3242478.1"/>
    </source>
</evidence>
<evidence type="ECO:0000313" key="4">
    <source>
        <dbReference type="Proteomes" id="UP000494256"/>
    </source>
</evidence>
<name>A0A8S1AAQ7_ARCPL</name>
<evidence type="ECO:0000256" key="2">
    <source>
        <dbReference type="SAM" id="SignalP"/>
    </source>
</evidence>
<feature type="region of interest" description="Disordered" evidence="1">
    <location>
        <begin position="225"/>
        <end position="250"/>
    </location>
</feature>
<dbReference type="OrthoDB" id="2021145at2759"/>
<evidence type="ECO:0000256" key="1">
    <source>
        <dbReference type="SAM" id="MobiDB-lite"/>
    </source>
</evidence>
<accession>A0A8S1AAQ7</accession>
<dbReference type="EMBL" id="CADEBD010000312">
    <property type="protein sequence ID" value="CAB3242478.1"/>
    <property type="molecule type" value="Genomic_DNA"/>
</dbReference>